<evidence type="ECO:0000256" key="6">
    <source>
        <dbReference type="ARBA" id="ARBA00022927"/>
    </source>
</evidence>
<evidence type="ECO:0000256" key="7">
    <source>
        <dbReference type="ARBA" id="ARBA00022989"/>
    </source>
</evidence>
<dbReference type="EMBL" id="JACQCR010000060">
    <property type="protein sequence ID" value="MBI3631197.1"/>
    <property type="molecule type" value="Genomic_DNA"/>
</dbReference>
<feature type="transmembrane region" description="Helical" evidence="10">
    <location>
        <begin position="132"/>
        <end position="151"/>
    </location>
</feature>
<keyword evidence="5 10" id="KW-0812">Transmembrane</keyword>
<dbReference type="AlphaFoldDB" id="A0A932VPT0"/>
<gene>
    <name evidence="10 12" type="primary">secF</name>
    <name evidence="12" type="ORF">HY221_02570</name>
</gene>
<evidence type="ECO:0000256" key="8">
    <source>
        <dbReference type="ARBA" id="ARBA00023010"/>
    </source>
</evidence>
<dbReference type="PRINTS" id="PR01755">
    <property type="entry name" value="SECFTRNLCASE"/>
</dbReference>
<dbReference type="InterPro" id="IPR005665">
    <property type="entry name" value="SecF_bac"/>
</dbReference>
<protein>
    <recommendedName>
        <fullName evidence="10">Protein-export membrane protein SecF</fullName>
    </recommendedName>
</protein>
<dbReference type="Pfam" id="PF02355">
    <property type="entry name" value="SecD_SecF_C"/>
    <property type="match status" value="1"/>
</dbReference>
<dbReference type="PANTHER" id="PTHR30081">
    <property type="entry name" value="PROTEIN-EXPORT MEMBRANE PROTEIN SEC"/>
    <property type="match status" value="1"/>
</dbReference>
<keyword evidence="8 10" id="KW-0811">Translocation</keyword>
<comment type="caution">
    <text evidence="12">The sequence shown here is derived from an EMBL/GenBank/DDBJ whole genome shotgun (WGS) entry which is preliminary data.</text>
</comment>
<dbReference type="NCBIfam" id="TIGR00966">
    <property type="entry name" value="transloc_SecF"/>
    <property type="match status" value="1"/>
</dbReference>
<accession>A0A932VPT0</accession>
<evidence type="ECO:0000256" key="2">
    <source>
        <dbReference type="ARBA" id="ARBA00022448"/>
    </source>
</evidence>
<dbReference type="GO" id="GO:0005886">
    <property type="term" value="C:plasma membrane"/>
    <property type="evidence" value="ECO:0007669"/>
    <property type="project" value="UniProtKB-SubCell"/>
</dbReference>
<feature type="transmembrane region" description="Helical" evidence="10">
    <location>
        <begin position="248"/>
        <end position="265"/>
    </location>
</feature>
<feature type="transmembrane region" description="Helical" evidence="10">
    <location>
        <begin position="271"/>
        <end position="298"/>
    </location>
</feature>
<comment type="function">
    <text evidence="10">Part of the Sec protein translocase complex. Interacts with the SecYEG preprotein conducting channel. SecDF uses the proton motive force (PMF) to complete protein translocation after the ATP-dependent function of SecA.</text>
</comment>
<dbReference type="GO" id="GO:0043952">
    <property type="term" value="P:protein transport by the Sec complex"/>
    <property type="evidence" value="ECO:0007669"/>
    <property type="project" value="UniProtKB-UniRule"/>
</dbReference>
<dbReference type="GO" id="GO:0065002">
    <property type="term" value="P:intracellular protein transmembrane transport"/>
    <property type="evidence" value="ECO:0007669"/>
    <property type="project" value="UniProtKB-UniRule"/>
</dbReference>
<dbReference type="Pfam" id="PF07549">
    <property type="entry name" value="Sec_GG"/>
    <property type="match status" value="1"/>
</dbReference>
<evidence type="ECO:0000256" key="9">
    <source>
        <dbReference type="ARBA" id="ARBA00023136"/>
    </source>
</evidence>
<comment type="similarity">
    <text evidence="10">Belongs to the SecD/SecF family. SecF subfamily.</text>
</comment>
<comment type="subcellular location">
    <subcellularLocation>
        <location evidence="1 10">Cell membrane</location>
        <topology evidence="1 10">Multi-pass membrane protein</topology>
    </subcellularLocation>
</comment>
<dbReference type="PANTHER" id="PTHR30081:SF8">
    <property type="entry name" value="PROTEIN TRANSLOCASE SUBUNIT SECF"/>
    <property type="match status" value="1"/>
</dbReference>
<dbReference type="InterPro" id="IPR022646">
    <property type="entry name" value="SecD/SecF_CS"/>
</dbReference>
<dbReference type="GO" id="GO:0015450">
    <property type="term" value="F:protein-transporting ATPase activity"/>
    <property type="evidence" value="ECO:0007669"/>
    <property type="project" value="InterPro"/>
</dbReference>
<dbReference type="InterPro" id="IPR000731">
    <property type="entry name" value="SSD"/>
</dbReference>
<evidence type="ECO:0000256" key="4">
    <source>
        <dbReference type="ARBA" id="ARBA00022519"/>
    </source>
</evidence>
<evidence type="ECO:0000256" key="1">
    <source>
        <dbReference type="ARBA" id="ARBA00004651"/>
    </source>
</evidence>
<dbReference type="InterPro" id="IPR022813">
    <property type="entry name" value="SecD/SecF_arch_bac"/>
</dbReference>
<dbReference type="SUPFAM" id="SSF82866">
    <property type="entry name" value="Multidrug efflux transporter AcrB transmembrane domain"/>
    <property type="match status" value="1"/>
</dbReference>
<evidence type="ECO:0000313" key="12">
    <source>
        <dbReference type="EMBL" id="MBI3631197.1"/>
    </source>
</evidence>
<dbReference type="InterPro" id="IPR022645">
    <property type="entry name" value="SecD/SecF_bac"/>
</dbReference>
<comment type="caution">
    <text evidence="10">Lacks conserved residue(s) required for the propagation of feature annotation.</text>
</comment>
<keyword evidence="9 10" id="KW-0472">Membrane</keyword>
<keyword evidence="2 10" id="KW-0813">Transport</keyword>
<feature type="transmembrane region" description="Helical" evidence="10">
    <location>
        <begin position="196"/>
        <end position="216"/>
    </location>
</feature>
<name>A0A932VPT0_9BACT</name>
<evidence type="ECO:0000256" key="10">
    <source>
        <dbReference type="HAMAP-Rule" id="MF_01464"/>
    </source>
</evidence>
<feature type="domain" description="SSD" evidence="11">
    <location>
        <begin position="132"/>
        <end position="297"/>
    </location>
</feature>
<evidence type="ECO:0000313" key="13">
    <source>
        <dbReference type="Proteomes" id="UP000753196"/>
    </source>
</evidence>
<evidence type="ECO:0000256" key="5">
    <source>
        <dbReference type="ARBA" id="ARBA00022692"/>
    </source>
</evidence>
<proteinExistence type="inferred from homology"/>
<organism evidence="12 13">
    <name type="scientific">Candidatus Sungiibacteriota bacterium</name>
    <dbReference type="NCBI Taxonomy" id="2750080"/>
    <lineage>
        <taxon>Bacteria</taxon>
        <taxon>Candidatus Sungiibacteriota</taxon>
    </lineage>
</organism>
<keyword evidence="3 10" id="KW-1003">Cell membrane</keyword>
<evidence type="ECO:0000256" key="3">
    <source>
        <dbReference type="ARBA" id="ARBA00022475"/>
    </source>
</evidence>
<dbReference type="HAMAP" id="MF_01464_B">
    <property type="entry name" value="SecF_B"/>
    <property type="match status" value="1"/>
</dbReference>
<evidence type="ECO:0000259" key="11">
    <source>
        <dbReference type="PROSITE" id="PS50156"/>
    </source>
</evidence>
<comment type="subunit">
    <text evidence="10">Forms a complex with SecD. Part of the essential Sec protein translocation apparatus which comprises SecA, SecYEG and auxiliary proteins SecDF. Other proteins may also be involved.</text>
</comment>
<sequence length="305" mass="33342">MNIMGKKFIFLGISGLLVVGSIFAFALWGLKWGIDFTGGSLMEVEFLSARPAPGDIQRALGRTGVDRVVVQPAGERDVLLRFRPVDEETHQRMLGTLSALAPQKSSAVQSAVVERRFDTVGPTIGIELKQRAFWALALAIGAIISYIAWAFRKVSRPVASWKYGVAAFVALIHDVAIPTGAFALLGYTMGVEADPLFMTALLTVLGFSVHDTIVVFDRIRENLGRLKAPEPFECTVNRSVNETLVRSLMTSLTVLLVLLAVFFLGGASTKYFSVALIIGIVFGTYSSIFVASPILVIWENWTRKK</sequence>
<dbReference type="PROSITE" id="PS50156">
    <property type="entry name" value="SSD"/>
    <property type="match status" value="1"/>
</dbReference>
<feature type="transmembrane region" description="Helical" evidence="10">
    <location>
        <begin position="163"/>
        <end position="184"/>
    </location>
</feature>
<dbReference type="GO" id="GO:0006605">
    <property type="term" value="P:protein targeting"/>
    <property type="evidence" value="ECO:0007669"/>
    <property type="project" value="UniProtKB-UniRule"/>
</dbReference>
<dbReference type="Gene3D" id="1.20.1640.10">
    <property type="entry name" value="Multidrug efflux transporter AcrB transmembrane domain"/>
    <property type="match status" value="1"/>
</dbReference>
<keyword evidence="6 10" id="KW-0653">Protein transport</keyword>
<keyword evidence="4" id="KW-0997">Cell inner membrane</keyword>
<reference evidence="12" key="1">
    <citation type="submission" date="2020-07" db="EMBL/GenBank/DDBJ databases">
        <title>Huge and variable diversity of episymbiotic CPR bacteria and DPANN archaea in groundwater ecosystems.</title>
        <authorList>
            <person name="He C.Y."/>
            <person name="Keren R."/>
            <person name="Whittaker M."/>
            <person name="Farag I.F."/>
            <person name="Doudna J."/>
            <person name="Cate J.H.D."/>
            <person name="Banfield J.F."/>
        </authorList>
    </citation>
    <scope>NUCLEOTIDE SEQUENCE</scope>
    <source>
        <strain evidence="12">NC_groundwater_973_Pr1_S-0.2um_54_13</strain>
    </source>
</reference>
<dbReference type="InterPro" id="IPR048634">
    <property type="entry name" value="SecD_SecF_C"/>
</dbReference>
<keyword evidence="7 10" id="KW-1133">Transmembrane helix</keyword>
<dbReference type="Proteomes" id="UP000753196">
    <property type="component" value="Unassembled WGS sequence"/>
</dbReference>